<evidence type="ECO:0000313" key="2">
    <source>
        <dbReference type="EMBL" id="SJZ82750.1"/>
    </source>
</evidence>
<dbReference type="OrthoDB" id="80787at2"/>
<protein>
    <recommendedName>
        <fullName evidence="4">DUF4298 domain-containing protein</fullName>
    </recommendedName>
</protein>
<sequence length="102" mass="12181">MNKAKEVERLKELEKEFSEINATLAELDKVLHKVKKQMPKIKNFDKYYSSEEWFKHREMLDEGYFDELETTAILGEDYPYDTVFAIRNQAIEMLEIATELLK</sequence>
<feature type="coiled-coil region" evidence="1">
    <location>
        <begin position="3"/>
        <end position="30"/>
    </location>
</feature>
<evidence type="ECO:0008006" key="4">
    <source>
        <dbReference type="Google" id="ProtNLM"/>
    </source>
</evidence>
<dbReference type="Proteomes" id="UP000189941">
    <property type="component" value="Unassembled WGS sequence"/>
</dbReference>
<name>A0A1T4NTQ0_9LACT</name>
<evidence type="ECO:0000256" key="1">
    <source>
        <dbReference type="SAM" id="Coils"/>
    </source>
</evidence>
<reference evidence="3" key="1">
    <citation type="submission" date="2017-02" db="EMBL/GenBank/DDBJ databases">
        <authorList>
            <person name="Varghese N."/>
            <person name="Submissions S."/>
        </authorList>
    </citation>
    <scope>NUCLEOTIDE SEQUENCE [LARGE SCALE GENOMIC DNA]</scope>
    <source>
        <strain evidence="3">DSM 15739</strain>
    </source>
</reference>
<dbReference type="EMBL" id="FUWO01000023">
    <property type="protein sequence ID" value="SJZ82750.1"/>
    <property type="molecule type" value="Genomic_DNA"/>
</dbReference>
<proteinExistence type="predicted"/>
<dbReference type="RefSeq" id="WP_159443920.1">
    <property type="nucleotide sequence ID" value="NZ_FUWO01000023.1"/>
</dbReference>
<keyword evidence="1" id="KW-0175">Coiled coil</keyword>
<accession>A0A1T4NTQ0</accession>
<dbReference type="Pfam" id="PF14131">
    <property type="entry name" value="DUF4298"/>
    <property type="match status" value="1"/>
</dbReference>
<dbReference type="InterPro" id="IPR025384">
    <property type="entry name" value="DUF4298"/>
</dbReference>
<organism evidence="2 3">
    <name type="scientific">Globicatella sulfidifaciens DSM 15739</name>
    <dbReference type="NCBI Taxonomy" id="1121925"/>
    <lineage>
        <taxon>Bacteria</taxon>
        <taxon>Bacillati</taxon>
        <taxon>Bacillota</taxon>
        <taxon>Bacilli</taxon>
        <taxon>Lactobacillales</taxon>
        <taxon>Aerococcaceae</taxon>
        <taxon>Globicatella</taxon>
    </lineage>
</organism>
<evidence type="ECO:0000313" key="3">
    <source>
        <dbReference type="Proteomes" id="UP000189941"/>
    </source>
</evidence>
<keyword evidence="3" id="KW-1185">Reference proteome</keyword>
<dbReference type="AlphaFoldDB" id="A0A1T4NTQ0"/>
<gene>
    <name evidence="2" type="ORF">SAMN02746011_01865</name>
</gene>